<evidence type="ECO:0000256" key="5">
    <source>
        <dbReference type="ARBA" id="ARBA00023270"/>
    </source>
</evidence>
<evidence type="ECO:0000313" key="8">
    <source>
        <dbReference type="EMBL" id="EEK17296.1"/>
    </source>
</evidence>
<evidence type="ECO:0000256" key="2">
    <source>
        <dbReference type="ARBA" id="ARBA00009473"/>
    </source>
</evidence>
<dbReference type="CDD" id="cd00959">
    <property type="entry name" value="DeoC"/>
    <property type="match status" value="1"/>
</dbReference>
<dbReference type="SMART" id="SM01133">
    <property type="entry name" value="DeoC"/>
    <property type="match status" value="1"/>
</dbReference>
<dbReference type="SUPFAM" id="SSF51569">
    <property type="entry name" value="Aldolase"/>
    <property type="match status" value="1"/>
</dbReference>
<evidence type="ECO:0000256" key="1">
    <source>
        <dbReference type="ARBA" id="ARBA00004816"/>
    </source>
</evidence>
<dbReference type="Proteomes" id="UP000003303">
    <property type="component" value="Unassembled WGS sequence"/>
</dbReference>
<dbReference type="Pfam" id="PF01791">
    <property type="entry name" value="DeoC"/>
    <property type="match status" value="1"/>
</dbReference>
<dbReference type="InterPro" id="IPR002915">
    <property type="entry name" value="DeoC/FbaB/LacD_aldolase"/>
</dbReference>
<dbReference type="InterPro" id="IPR011343">
    <property type="entry name" value="DeoC"/>
</dbReference>
<dbReference type="GO" id="GO:0016052">
    <property type="term" value="P:carbohydrate catabolic process"/>
    <property type="evidence" value="ECO:0007669"/>
    <property type="project" value="TreeGrafter"/>
</dbReference>
<dbReference type="STRING" id="596327.PORUE0001_1209"/>
<evidence type="ECO:0000256" key="6">
    <source>
        <dbReference type="ARBA" id="ARBA00048791"/>
    </source>
</evidence>
<comment type="similarity">
    <text evidence="2">Belongs to the DeoC/FbaB aldolase family. DeoC type 2 subfamily.</text>
</comment>
<dbReference type="NCBIfam" id="TIGR00126">
    <property type="entry name" value="deoC"/>
    <property type="match status" value="1"/>
</dbReference>
<dbReference type="PIRSF" id="PIRSF001357">
    <property type="entry name" value="DeoC"/>
    <property type="match status" value="1"/>
</dbReference>
<dbReference type="GO" id="GO:0004139">
    <property type="term" value="F:deoxyribose-phosphate aldolase activity"/>
    <property type="evidence" value="ECO:0007669"/>
    <property type="project" value="UniProtKB-UniRule"/>
</dbReference>
<organism evidence="8 9">
    <name type="scientific">Porphyromonas uenonis 60-3</name>
    <dbReference type="NCBI Taxonomy" id="596327"/>
    <lineage>
        <taxon>Bacteria</taxon>
        <taxon>Pseudomonadati</taxon>
        <taxon>Bacteroidota</taxon>
        <taxon>Bacteroidia</taxon>
        <taxon>Bacteroidales</taxon>
        <taxon>Porphyromonadaceae</taxon>
        <taxon>Porphyromonas</taxon>
    </lineage>
</organism>
<evidence type="ECO:0000256" key="7">
    <source>
        <dbReference type="NCBIfam" id="TIGR00126"/>
    </source>
</evidence>
<dbReference type="RefSeq" id="WP_007364871.1">
    <property type="nucleotide sequence ID" value="NZ_ACLR01000088.1"/>
</dbReference>
<keyword evidence="9" id="KW-1185">Reference proteome</keyword>
<dbReference type="AlphaFoldDB" id="C2MAD5"/>
<name>C2MAD5_9PORP</name>
<comment type="catalytic activity">
    <reaction evidence="6">
        <text>2-deoxy-D-ribose 5-phosphate = D-glyceraldehyde 3-phosphate + acetaldehyde</text>
        <dbReference type="Rhea" id="RHEA:12821"/>
        <dbReference type="ChEBI" id="CHEBI:15343"/>
        <dbReference type="ChEBI" id="CHEBI:59776"/>
        <dbReference type="ChEBI" id="CHEBI:62877"/>
        <dbReference type="EC" id="4.1.2.4"/>
    </reaction>
</comment>
<reference evidence="8 9" key="1">
    <citation type="submission" date="2009-04" db="EMBL/GenBank/DDBJ databases">
        <authorList>
            <person name="Sebastian Y."/>
            <person name="Madupu R."/>
            <person name="Durkin A.S."/>
            <person name="Torralba M."/>
            <person name="Methe B."/>
            <person name="Sutton G.G."/>
            <person name="Strausberg R.L."/>
            <person name="Nelson K.E."/>
        </authorList>
    </citation>
    <scope>NUCLEOTIDE SEQUENCE [LARGE SCALE GENOMIC DNA]</scope>
    <source>
        <strain evidence="8 9">60-3</strain>
    </source>
</reference>
<proteinExistence type="inferred from homology"/>
<sequence length="288" mass="31500">MHQIDKYHKAISLYEPIEGDVTAKVQAIIDKHYKECYTPEVLKLLYSCIDLTTLMGGDTDESVTKMVAGVNDFETNHPDIPNVAAICVYPALVPTVKATLTCPDVRIASVAAGFPASQTFPEIKVAEVSMAVAEGANEVDVVLNLNRFLSEDYDGVCTEIEELKDAARGAHLKVIIESGLLADPRQIQIASILSLYSGADFIKTSTGKEYPGASLEAAYVMCQTLRKYYELHGERRGFKASGGVRTPEDVVKYYCIVKEILGEEWLTPELFRLGASSLGKNLLKAIEG</sequence>
<gene>
    <name evidence="8" type="primary">deoC</name>
    <name evidence="8" type="ORF">PORUE0001_1209</name>
</gene>
<dbReference type="OrthoDB" id="9778711at2"/>
<evidence type="ECO:0000256" key="4">
    <source>
        <dbReference type="ARBA" id="ARBA00023239"/>
    </source>
</evidence>
<comment type="caution">
    <text evidence="8">The sequence shown here is derived from an EMBL/GenBank/DDBJ whole genome shotgun (WGS) entry which is preliminary data.</text>
</comment>
<dbReference type="EMBL" id="ACLR01000088">
    <property type="protein sequence ID" value="EEK17296.1"/>
    <property type="molecule type" value="Genomic_DNA"/>
</dbReference>
<dbReference type="GO" id="GO:0005737">
    <property type="term" value="C:cytoplasm"/>
    <property type="evidence" value="ECO:0007669"/>
    <property type="project" value="InterPro"/>
</dbReference>
<accession>C2MAD5</accession>
<comment type="pathway">
    <text evidence="1">Carbohydrate degradation; 2-deoxy-D-ribose 1-phosphate degradation; D-glyceraldehyde 3-phosphate and acetaldehyde from 2-deoxy-alpha-D-ribose 1-phosphate: step 2/2.</text>
</comment>
<keyword evidence="4 8" id="KW-0456">Lyase</keyword>
<dbReference type="PANTHER" id="PTHR10889">
    <property type="entry name" value="DEOXYRIBOSE-PHOSPHATE ALDOLASE"/>
    <property type="match status" value="1"/>
</dbReference>
<dbReference type="EC" id="4.1.2.4" evidence="3 7"/>
<dbReference type="Gene3D" id="3.20.20.70">
    <property type="entry name" value="Aldolase class I"/>
    <property type="match status" value="1"/>
</dbReference>
<keyword evidence="5" id="KW-0704">Schiff base</keyword>
<dbReference type="GO" id="GO:0009264">
    <property type="term" value="P:deoxyribonucleotide catabolic process"/>
    <property type="evidence" value="ECO:0007669"/>
    <property type="project" value="UniProtKB-UniRule"/>
</dbReference>
<dbReference type="InterPro" id="IPR013785">
    <property type="entry name" value="Aldolase_TIM"/>
</dbReference>
<dbReference type="eggNOG" id="COG0274">
    <property type="taxonomic scope" value="Bacteria"/>
</dbReference>
<evidence type="ECO:0000313" key="9">
    <source>
        <dbReference type="Proteomes" id="UP000003303"/>
    </source>
</evidence>
<protein>
    <recommendedName>
        <fullName evidence="3 7">Deoxyribose-phosphate aldolase</fullName>
        <ecNumber evidence="3 7">4.1.2.4</ecNumber>
    </recommendedName>
</protein>
<dbReference type="PANTHER" id="PTHR10889:SF3">
    <property type="entry name" value="DEOXYRIBOSE-PHOSPHATE ALDOLASE"/>
    <property type="match status" value="1"/>
</dbReference>
<evidence type="ECO:0000256" key="3">
    <source>
        <dbReference type="ARBA" id="ARBA00012515"/>
    </source>
</evidence>